<evidence type="ECO:0000313" key="2">
    <source>
        <dbReference type="EMBL" id="QEP40619.1"/>
    </source>
</evidence>
<reference evidence="2 4" key="2">
    <citation type="submission" date="2019-09" db="EMBL/GenBank/DDBJ databases">
        <title>Complete genome sequencing of four Arcobacter species reveals a diverse suite of mobile elements.</title>
        <authorList>
            <person name="Miller W.G."/>
            <person name="Yee E."/>
            <person name="Bono J.L."/>
        </authorList>
    </citation>
    <scope>NUCLEOTIDE SEQUENCE [LARGE SCALE GENOMIC DNA]</scope>
    <source>
        <strain evidence="2 4">CCUG 56899</strain>
    </source>
</reference>
<dbReference type="EMBL" id="LDIR01000001">
    <property type="protein sequence ID" value="OCL93037.1"/>
    <property type="molecule type" value="Genomic_DNA"/>
</dbReference>
<dbReference type="OrthoDB" id="5348622at2"/>
<evidence type="ECO:0000313" key="4">
    <source>
        <dbReference type="Proteomes" id="UP000322644"/>
    </source>
</evidence>
<dbReference type="EMBL" id="CP036246">
    <property type="protein sequence ID" value="QEP40619.1"/>
    <property type="molecule type" value="Genomic_DNA"/>
</dbReference>
<reference evidence="2 4" key="3">
    <citation type="submission" date="2019-09" db="EMBL/GenBank/DDBJ databases">
        <title>Taxonomic note: a critical rebuttal of the proposed division of the genus Arcobacter into six genera, emended descriptions of Arcobacter anaerophilus and the genus Arcobacter, and an assessment of genus-level boundaries for Epsilonproteobacteria using in silico genomic comparator tools.</title>
        <authorList>
            <person name="On S.L.W."/>
            <person name="Miller W.G."/>
            <person name="Biggs P."/>
            <person name="Cornelius A."/>
            <person name="Vandamme P."/>
        </authorList>
    </citation>
    <scope>NUCLEOTIDE SEQUENCE [LARGE SCALE GENOMIC DNA]</scope>
    <source>
        <strain evidence="2 4">CCUG 56899</strain>
    </source>
</reference>
<name>A0A1C0AZT3_9BACT</name>
<accession>A0A1C0AZT3</accession>
<dbReference type="AlphaFoldDB" id="A0A1C0AZT3"/>
<protein>
    <submittedName>
        <fullName evidence="2">Uncharacterized protein</fullName>
    </submittedName>
</protein>
<evidence type="ECO:0000313" key="3">
    <source>
        <dbReference type="Proteomes" id="UP000093159"/>
    </source>
</evidence>
<dbReference type="Proteomes" id="UP000322644">
    <property type="component" value="Chromosome"/>
</dbReference>
<dbReference type="Proteomes" id="UP000093159">
    <property type="component" value="Unassembled WGS sequence"/>
</dbReference>
<organism evidence="2 4">
    <name type="scientific">Arcobacter porcinus</name>
    <dbReference type="NCBI Taxonomy" id="1935204"/>
    <lineage>
        <taxon>Bacteria</taxon>
        <taxon>Pseudomonadati</taxon>
        <taxon>Campylobacterota</taxon>
        <taxon>Epsilonproteobacteria</taxon>
        <taxon>Campylobacterales</taxon>
        <taxon>Arcobacteraceae</taxon>
        <taxon>Arcobacter</taxon>
    </lineage>
</organism>
<evidence type="ECO:0000313" key="1">
    <source>
        <dbReference type="EMBL" id="OCL93037.1"/>
    </source>
</evidence>
<sequence length="94" mass="11271">MIKQIEKNDIFSLFNIDNFVHLEQSLDEYSPSLAQYHLENFFLNIDEESFLNKREIQNSFNIGDYSIYLDYDDNIYLESLKDSFIDTYQTSSLF</sequence>
<dbReference type="KEGG" id="apoc:APORC_1017"/>
<gene>
    <name evidence="1" type="ORF">AAX28_00577</name>
    <name evidence="2" type="ORF">APORC_1017</name>
</gene>
<keyword evidence="3" id="KW-1185">Reference proteome</keyword>
<dbReference type="RefSeq" id="WP_066172897.1">
    <property type="nucleotide sequence ID" value="NZ_CP036246.2"/>
</dbReference>
<reference evidence="1 3" key="1">
    <citation type="submission" date="2015-05" db="EMBL/GenBank/DDBJ databases">
        <authorList>
            <person name="Rovetto F."/>
            <person name="Cocolin L."/>
            <person name="Illeghems K."/>
            <person name="Van Nieuwerburgh F."/>
            <person name="Houf K."/>
        </authorList>
    </citation>
    <scope>NUCLEOTIDE SEQUENCE [LARGE SCALE GENOMIC DNA]</scope>
    <source>
        <strain evidence="1 3">117434</strain>
    </source>
</reference>
<proteinExistence type="predicted"/>